<keyword evidence="1" id="KW-0472">Membrane</keyword>
<evidence type="ECO:0000313" key="2">
    <source>
        <dbReference type="EMBL" id="HEC78382.1"/>
    </source>
</evidence>
<accession>A0A9C9EMI5</accession>
<name>A0A9C9EMI5_UNCW3</name>
<dbReference type="AlphaFoldDB" id="A0A9C9EMI5"/>
<keyword evidence="1" id="KW-1133">Transmembrane helix</keyword>
<dbReference type="EMBL" id="DRIG01000047">
    <property type="protein sequence ID" value="HEC78382.1"/>
    <property type="molecule type" value="Genomic_DNA"/>
</dbReference>
<evidence type="ECO:0000256" key="1">
    <source>
        <dbReference type="SAM" id="Phobius"/>
    </source>
</evidence>
<feature type="transmembrane region" description="Helical" evidence="1">
    <location>
        <begin position="12"/>
        <end position="29"/>
    </location>
</feature>
<organism evidence="2 3">
    <name type="scientific">candidate division WOR-3 bacterium</name>
    <dbReference type="NCBI Taxonomy" id="2052148"/>
    <lineage>
        <taxon>Bacteria</taxon>
        <taxon>Bacteria division WOR-3</taxon>
    </lineage>
</organism>
<protein>
    <recommendedName>
        <fullName evidence="4">Septum formation initiator family protein</fullName>
    </recommendedName>
</protein>
<dbReference type="Pfam" id="PF04977">
    <property type="entry name" value="DivIC"/>
    <property type="match status" value="1"/>
</dbReference>
<proteinExistence type="predicted"/>
<evidence type="ECO:0000313" key="3">
    <source>
        <dbReference type="Proteomes" id="UP000885826"/>
    </source>
</evidence>
<comment type="caution">
    <text evidence="2">The sequence shown here is derived from an EMBL/GenBank/DDBJ whole genome shotgun (WGS) entry which is preliminary data.</text>
</comment>
<gene>
    <name evidence="2" type="ORF">ENI34_04470</name>
</gene>
<dbReference type="Proteomes" id="UP000885826">
    <property type="component" value="Unassembled WGS sequence"/>
</dbReference>
<keyword evidence="1" id="KW-0812">Transmembrane</keyword>
<reference evidence="2" key="1">
    <citation type="journal article" date="2020" name="mSystems">
        <title>Genome- and Community-Level Interaction Insights into Carbon Utilization and Element Cycling Functions of Hydrothermarchaeota in Hydrothermal Sediment.</title>
        <authorList>
            <person name="Zhou Z."/>
            <person name="Liu Y."/>
            <person name="Xu W."/>
            <person name="Pan J."/>
            <person name="Luo Z.H."/>
            <person name="Li M."/>
        </authorList>
    </citation>
    <scope>NUCLEOTIDE SEQUENCE</scope>
    <source>
        <strain evidence="2">HyVt-388</strain>
    </source>
</reference>
<sequence length="95" mass="11605">MKRYRRRTSKKFRWIIIIAVITIPLIYFSRRFYKYLSARYEEKSLKKQILILQAENEVLKNRIHQYKRGTVLEANARDELGMIRKGEKVYLVPKK</sequence>
<dbReference type="InterPro" id="IPR007060">
    <property type="entry name" value="FtsL/DivIC"/>
</dbReference>
<evidence type="ECO:0008006" key="4">
    <source>
        <dbReference type="Google" id="ProtNLM"/>
    </source>
</evidence>